<dbReference type="OMA" id="VECRIDY"/>
<evidence type="ECO:0000313" key="1">
    <source>
        <dbReference type="Ensembl" id="ENSCSAVP00000009296.1"/>
    </source>
</evidence>
<reference evidence="1" key="2">
    <citation type="submission" date="2025-08" db="UniProtKB">
        <authorList>
            <consortium name="Ensembl"/>
        </authorList>
    </citation>
    <scope>IDENTIFICATION</scope>
</reference>
<reference evidence="2" key="1">
    <citation type="submission" date="2003-08" db="EMBL/GenBank/DDBJ databases">
        <authorList>
            <person name="Birren B."/>
            <person name="Nusbaum C."/>
            <person name="Abebe A."/>
            <person name="Abouelleil A."/>
            <person name="Adekoya E."/>
            <person name="Ait-zahra M."/>
            <person name="Allen N."/>
            <person name="Allen T."/>
            <person name="An P."/>
            <person name="Anderson M."/>
            <person name="Anderson S."/>
            <person name="Arachchi H."/>
            <person name="Armbruster J."/>
            <person name="Bachantsang P."/>
            <person name="Baldwin J."/>
            <person name="Barry A."/>
            <person name="Bayul T."/>
            <person name="Blitshsteyn B."/>
            <person name="Bloom T."/>
            <person name="Blye J."/>
            <person name="Boguslavskiy L."/>
            <person name="Borowsky M."/>
            <person name="Boukhgalter B."/>
            <person name="Brunache A."/>
            <person name="Butler J."/>
            <person name="Calixte N."/>
            <person name="Calvo S."/>
            <person name="Camarata J."/>
            <person name="Campo K."/>
            <person name="Chang J."/>
            <person name="Cheshatsang Y."/>
            <person name="Citroen M."/>
            <person name="Collymore A."/>
            <person name="Considine T."/>
            <person name="Cook A."/>
            <person name="Cooke P."/>
            <person name="Corum B."/>
            <person name="Cuomo C."/>
            <person name="David R."/>
            <person name="Dawoe T."/>
            <person name="Degray S."/>
            <person name="Dodge S."/>
            <person name="Dooley K."/>
            <person name="Dorje P."/>
            <person name="Dorjee K."/>
            <person name="Dorris L."/>
            <person name="Duffey N."/>
            <person name="Dupes A."/>
            <person name="Elkins T."/>
            <person name="Engels R."/>
            <person name="Erickson J."/>
            <person name="Farina A."/>
            <person name="Faro S."/>
            <person name="Ferreira P."/>
            <person name="Fischer H."/>
            <person name="Fitzgerald M."/>
            <person name="Foley K."/>
            <person name="Gage D."/>
            <person name="Galagan J."/>
            <person name="Gearin G."/>
            <person name="Gnerre S."/>
            <person name="Gnirke A."/>
            <person name="Goyette A."/>
            <person name="Graham J."/>
            <person name="Grandbois E."/>
            <person name="Gyaltsen K."/>
            <person name="Hafez N."/>
            <person name="Hagopian D."/>
            <person name="Hagos B."/>
            <person name="Hall J."/>
            <person name="Hatcher B."/>
            <person name="Heller A."/>
            <person name="Higgins H."/>
            <person name="Honan T."/>
            <person name="Horn A."/>
            <person name="Houde N."/>
            <person name="Hughes L."/>
            <person name="Hulme W."/>
            <person name="Husby E."/>
            <person name="Iliev I."/>
            <person name="Jaffe D."/>
            <person name="Jones C."/>
            <person name="Kamal M."/>
            <person name="Kamat A."/>
            <person name="Kamvysselis M."/>
            <person name="Karlsson E."/>
            <person name="Kells C."/>
            <person name="Kieu A."/>
            <person name="Kisner P."/>
            <person name="Kodira C."/>
            <person name="Kulbokas E."/>
            <person name="Labutti K."/>
            <person name="Lama D."/>
            <person name="Landers T."/>
            <person name="Leger J."/>
            <person name="Levine S."/>
            <person name="Lewis D."/>
            <person name="Lewis T."/>
            <person name="Lindblad-toh K."/>
            <person name="Liu X."/>
            <person name="Lokyitsang T."/>
            <person name="Lokyitsang Y."/>
            <person name="Lucien O."/>
            <person name="Lui A."/>
            <person name="Ma L.J."/>
            <person name="Mabbitt R."/>
            <person name="Macdonald J."/>
            <person name="Maclean C."/>
            <person name="Major J."/>
            <person name="Manning J."/>
            <person name="Marabella R."/>
            <person name="Maru K."/>
            <person name="Matthews C."/>
            <person name="Mauceli E."/>
            <person name="Mccarthy M."/>
            <person name="Mcdonough S."/>
            <person name="Mcghee T."/>
            <person name="Meldrim J."/>
            <person name="Meneus L."/>
            <person name="Mesirov J."/>
            <person name="Mihalev A."/>
            <person name="Mihova T."/>
            <person name="Mikkelsen T."/>
            <person name="Mlenga V."/>
            <person name="Moru K."/>
            <person name="Mozes J."/>
            <person name="Mulrain L."/>
            <person name="Munson G."/>
            <person name="Naylor J."/>
            <person name="Newes C."/>
            <person name="Nguyen C."/>
            <person name="Nguyen N."/>
            <person name="Nguyen T."/>
            <person name="Nicol R."/>
            <person name="Nielsen C."/>
            <person name="Nizzari M."/>
            <person name="Norbu C."/>
            <person name="Norbu N."/>
            <person name="O'donnell P."/>
            <person name="Okoawo O."/>
            <person name="O'leary S."/>
            <person name="Omotosho B."/>
            <person name="O'neill K."/>
            <person name="Osman S."/>
            <person name="Parker S."/>
            <person name="Perrin D."/>
            <person name="Phunkhang P."/>
            <person name="Piqani B."/>
            <person name="Purcell S."/>
            <person name="Rachupka T."/>
            <person name="Ramasamy U."/>
            <person name="Rameau R."/>
            <person name="Ray V."/>
            <person name="Raymond C."/>
            <person name="Retta R."/>
            <person name="Richardson S."/>
            <person name="Rise C."/>
            <person name="Rodriguez J."/>
            <person name="Rogers J."/>
            <person name="Rogov P."/>
            <person name="Rutman M."/>
            <person name="Schupbach R."/>
            <person name="Seaman C."/>
            <person name="Settipalli S."/>
            <person name="Sharpe T."/>
            <person name="Sheridan J."/>
            <person name="Sherpa N."/>
            <person name="Shi J."/>
            <person name="Smirnov S."/>
            <person name="Smith C."/>
            <person name="Sougnez C."/>
            <person name="Spencer B."/>
            <person name="Stalker J."/>
            <person name="Stange-thomann N."/>
            <person name="Stavropoulos S."/>
            <person name="Stetson K."/>
            <person name="Stone C."/>
            <person name="Stone S."/>
            <person name="Stubbs M."/>
            <person name="Talamas J."/>
            <person name="Tchuinga P."/>
            <person name="Tenzing P."/>
            <person name="Tesfaye S."/>
            <person name="Theodore J."/>
            <person name="Thoulutsang Y."/>
            <person name="Topham K."/>
            <person name="Towey S."/>
            <person name="Tsamla T."/>
            <person name="Tsomo N."/>
            <person name="Vallee D."/>
            <person name="Vassiliev H."/>
            <person name="Venkataraman V."/>
            <person name="Vinson J."/>
            <person name="Vo A."/>
            <person name="Wade C."/>
            <person name="Wang S."/>
            <person name="Wangchuk T."/>
            <person name="Wangdi T."/>
            <person name="Whittaker C."/>
            <person name="Wilkinson J."/>
            <person name="Wu Y."/>
            <person name="Wyman D."/>
            <person name="Yadav S."/>
            <person name="Yang S."/>
            <person name="Yang X."/>
            <person name="Yeager S."/>
            <person name="Yee E."/>
            <person name="Young G."/>
            <person name="Zainoun J."/>
            <person name="Zembeck L."/>
            <person name="Zimmer A."/>
            <person name="Zody M."/>
            <person name="Lander E."/>
        </authorList>
    </citation>
    <scope>NUCLEOTIDE SEQUENCE [LARGE SCALE GENOMIC DNA]</scope>
</reference>
<dbReference type="HOGENOM" id="CLU_2108136_0_0_1"/>
<accession>H2YVD6</accession>
<dbReference type="GeneTree" id="ENSGT01120000277782"/>
<proteinExistence type="predicted"/>
<dbReference type="AlphaFoldDB" id="H2YVD6"/>
<organism evidence="1 2">
    <name type="scientific">Ciona savignyi</name>
    <name type="common">Pacific transparent sea squirt</name>
    <dbReference type="NCBI Taxonomy" id="51511"/>
    <lineage>
        <taxon>Eukaryota</taxon>
        <taxon>Metazoa</taxon>
        <taxon>Chordata</taxon>
        <taxon>Tunicata</taxon>
        <taxon>Ascidiacea</taxon>
        <taxon>Phlebobranchia</taxon>
        <taxon>Cionidae</taxon>
        <taxon>Ciona</taxon>
    </lineage>
</organism>
<sequence length="115" mass="12365">MNSTEVARLFGSMSGRRLALSHSCRHESFAIGSSAVQDVTDSGEYYADENYVITGATCSSSAGFIGSMETRQAVVSGVDRNYYKCKCIRIAGSAAPSSGRVECRIDYWQCPLSAV</sequence>
<dbReference type="Proteomes" id="UP000007875">
    <property type="component" value="Unassembled WGS sequence"/>
</dbReference>
<keyword evidence="2" id="KW-1185">Reference proteome</keyword>
<reference evidence="1" key="3">
    <citation type="submission" date="2025-09" db="UniProtKB">
        <authorList>
            <consortium name="Ensembl"/>
        </authorList>
    </citation>
    <scope>IDENTIFICATION</scope>
</reference>
<evidence type="ECO:0000313" key="2">
    <source>
        <dbReference type="Proteomes" id="UP000007875"/>
    </source>
</evidence>
<dbReference type="Ensembl" id="ENSCSAVT00000009413.1">
    <property type="protein sequence ID" value="ENSCSAVP00000009296.1"/>
    <property type="gene ID" value="ENSCSAVG00000005482.1"/>
</dbReference>
<dbReference type="InParanoid" id="H2YVD6"/>
<name>H2YVD6_CIOSA</name>
<protein>
    <submittedName>
        <fullName evidence="1">Uncharacterized protein</fullName>
    </submittedName>
</protein>